<dbReference type="InterPro" id="IPR008250">
    <property type="entry name" value="ATPase_P-typ_transduc_dom_A_sf"/>
</dbReference>
<evidence type="ECO:0000256" key="6">
    <source>
        <dbReference type="ARBA" id="ARBA00022692"/>
    </source>
</evidence>
<dbReference type="InterPro" id="IPR006121">
    <property type="entry name" value="HMA_dom"/>
</dbReference>
<keyword evidence="18" id="KW-1185">Reference proteome</keyword>
<protein>
    <submittedName>
        <fullName evidence="17">Cation-transporting ATPase, E1-E2 family</fullName>
    </submittedName>
</protein>
<evidence type="ECO:0000256" key="13">
    <source>
        <dbReference type="ARBA" id="ARBA00023065"/>
    </source>
</evidence>
<evidence type="ECO:0000313" key="17">
    <source>
        <dbReference type="EMBL" id="ACG79217.1"/>
    </source>
</evidence>
<dbReference type="SUPFAM" id="SSF81665">
    <property type="entry name" value="Calcium ATPase, transmembrane domain M"/>
    <property type="match status" value="1"/>
</dbReference>
<evidence type="ECO:0000259" key="16">
    <source>
        <dbReference type="PROSITE" id="PS50846"/>
    </source>
</evidence>
<dbReference type="SUPFAM" id="SSF81653">
    <property type="entry name" value="Calcium ATPase, transduction domain A"/>
    <property type="match status" value="1"/>
</dbReference>
<keyword evidence="7 15" id="KW-0479">Metal-binding</keyword>
<feature type="transmembrane region" description="Helical" evidence="15">
    <location>
        <begin position="179"/>
        <end position="201"/>
    </location>
</feature>
<dbReference type="NCBIfam" id="TIGR01512">
    <property type="entry name" value="ATPase-IB2_Cd"/>
    <property type="match status" value="1"/>
</dbReference>
<dbReference type="InterPro" id="IPR001757">
    <property type="entry name" value="P_typ_ATPase"/>
</dbReference>
<dbReference type="GO" id="GO:0055070">
    <property type="term" value="P:copper ion homeostasis"/>
    <property type="evidence" value="ECO:0007669"/>
    <property type="project" value="TreeGrafter"/>
</dbReference>
<dbReference type="GO" id="GO:0005886">
    <property type="term" value="C:plasma membrane"/>
    <property type="evidence" value="ECO:0007669"/>
    <property type="project" value="UniProtKB-SubCell"/>
</dbReference>
<evidence type="ECO:0000256" key="2">
    <source>
        <dbReference type="ARBA" id="ARBA00006024"/>
    </source>
</evidence>
<dbReference type="PANTHER" id="PTHR43520:SF5">
    <property type="entry name" value="CATION-TRANSPORTING P-TYPE ATPASE-RELATED"/>
    <property type="match status" value="1"/>
</dbReference>
<keyword evidence="12 15" id="KW-1133">Transmembrane helix</keyword>
<feature type="transmembrane region" description="Helical" evidence="15">
    <location>
        <begin position="207"/>
        <end position="225"/>
    </location>
</feature>
<dbReference type="InterPro" id="IPR023298">
    <property type="entry name" value="ATPase_P-typ_TM_dom_sf"/>
</dbReference>
<keyword evidence="4 15" id="KW-1003">Cell membrane</keyword>
<dbReference type="Pfam" id="PF00702">
    <property type="entry name" value="Hydrolase"/>
    <property type="match status" value="1"/>
</dbReference>
<evidence type="ECO:0000256" key="4">
    <source>
        <dbReference type="ARBA" id="ARBA00022475"/>
    </source>
</evidence>
<dbReference type="Gene3D" id="3.30.70.100">
    <property type="match status" value="1"/>
</dbReference>
<dbReference type="Gene3D" id="3.40.50.1000">
    <property type="entry name" value="HAD superfamily/HAD-like"/>
    <property type="match status" value="1"/>
</dbReference>
<evidence type="ECO:0000313" key="18">
    <source>
        <dbReference type="Proteomes" id="UP000001868"/>
    </source>
</evidence>
<evidence type="ECO:0000256" key="12">
    <source>
        <dbReference type="ARBA" id="ARBA00022989"/>
    </source>
</evidence>
<evidence type="ECO:0000256" key="15">
    <source>
        <dbReference type="RuleBase" id="RU362081"/>
    </source>
</evidence>
<evidence type="ECO:0000256" key="11">
    <source>
        <dbReference type="ARBA" id="ARBA00022967"/>
    </source>
</evidence>
<feature type="transmembrane region" description="Helical" evidence="15">
    <location>
        <begin position="700"/>
        <end position="718"/>
    </location>
</feature>
<feature type="transmembrane region" description="Helical" evidence="15">
    <location>
        <begin position="389"/>
        <end position="412"/>
    </location>
</feature>
<keyword evidence="5" id="KW-0597">Phosphoprotein</keyword>
<keyword evidence="9 15" id="KW-0067">ATP-binding</keyword>
<evidence type="ECO:0000256" key="14">
    <source>
        <dbReference type="ARBA" id="ARBA00023136"/>
    </source>
</evidence>
<evidence type="ECO:0000256" key="3">
    <source>
        <dbReference type="ARBA" id="ARBA00022448"/>
    </source>
</evidence>
<dbReference type="Pfam" id="PF00403">
    <property type="entry name" value="HMA"/>
    <property type="match status" value="1"/>
</dbReference>
<dbReference type="InterPro" id="IPR036412">
    <property type="entry name" value="HAD-like_sf"/>
</dbReference>
<dbReference type="InterPro" id="IPR059000">
    <property type="entry name" value="ATPase_P-type_domA"/>
</dbReference>
<dbReference type="GO" id="GO:0043682">
    <property type="term" value="F:P-type divalent copper transporter activity"/>
    <property type="evidence" value="ECO:0007669"/>
    <property type="project" value="TreeGrafter"/>
</dbReference>
<feature type="transmembrane region" description="Helical" evidence="15">
    <location>
        <begin position="146"/>
        <end position="167"/>
    </location>
</feature>
<reference evidence="17 18" key="1">
    <citation type="journal article" date="2008" name="BMC Genomics">
        <title>Complete genome of Phenylobacterium zucineum - a novel facultative intracellular bacterium isolated from human erythroleukemia cell line K562.</title>
        <authorList>
            <person name="Luo Y."/>
            <person name="Xu X."/>
            <person name="Ding Z."/>
            <person name="Liu Z."/>
            <person name="Zhang B."/>
            <person name="Yan Z."/>
            <person name="Sun J."/>
            <person name="Hu S."/>
            <person name="Hu X."/>
        </authorList>
    </citation>
    <scope>NUCLEOTIDE SEQUENCE [LARGE SCALE GENOMIC DNA]</scope>
    <source>
        <strain evidence="17 18">HLK1</strain>
    </source>
</reference>
<dbReference type="SUPFAM" id="SSF56784">
    <property type="entry name" value="HAD-like"/>
    <property type="match status" value="1"/>
</dbReference>
<dbReference type="InterPro" id="IPR036163">
    <property type="entry name" value="HMA_dom_sf"/>
</dbReference>
<keyword evidence="13" id="KW-0406">Ion transport</keyword>
<dbReference type="Gene3D" id="2.70.150.10">
    <property type="entry name" value="Calcium-transporting ATPase, cytoplasmic transduction domain A"/>
    <property type="match status" value="1"/>
</dbReference>
<dbReference type="EMBL" id="CP000747">
    <property type="protein sequence ID" value="ACG79217.1"/>
    <property type="molecule type" value="Genomic_DNA"/>
</dbReference>
<dbReference type="SUPFAM" id="SSF55008">
    <property type="entry name" value="HMA, heavy metal-associated domain"/>
    <property type="match status" value="1"/>
</dbReference>
<dbReference type="GO" id="GO:0005507">
    <property type="term" value="F:copper ion binding"/>
    <property type="evidence" value="ECO:0007669"/>
    <property type="project" value="TreeGrafter"/>
</dbReference>
<dbReference type="PANTHER" id="PTHR43520">
    <property type="entry name" value="ATP7, ISOFORM B"/>
    <property type="match status" value="1"/>
</dbReference>
<dbReference type="eggNOG" id="COG2217">
    <property type="taxonomic scope" value="Bacteria"/>
</dbReference>
<dbReference type="NCBIfam" id="TIGR01494">
    <property type="entry name" value="ATPase_P-type"/>
    <property type="match status" value="1"/>
</dbReference>
<dbReference type="Proteomes" id="UP000001868">
    <property type="component" value="Chromosome"/>
</dbReference>
<keyword evidence="3" id="KW-0813">Transport</keyword>
<proteinExistence type="inferred from homology"/>
<dbReference type="KEGG" id="pzu:PHZ_c2808"/>
<comment type="subcellular location">
    <subcellularLocation>
        <location evidence="1">Cell membrane</location>
        <topology evidence="1">Multi-pass membrane protein</topology>
    </subcellularLocation>
</comment>
<dbReference type="Gene3D" id="3.40.1110.10">
    <property type="entry name" value="Calcium-transporting ATPase, cytoplasmic domain N"/>
    <property type="match status" value="1"/>
</dbReference>
<dbReference type="PRINTS" id="PR00120">
    <property type="entry name" value="HATPASE"/>
</dbReference>
<evidence type="ECO:0000256" key="5">
    <source>
        <dbReference type="ARBA" id="ARBA00022553"/>
    </source>
</evidence>
<dbReference type="GO" id="GO:0016887">
    <property type="term" value="F:ATP hydrolysis activity"/>
    <property type="evidence" value="ECO:0007669"/>
    <property type="project" value="InterPro"/>
</dbReference>
<dbReference type="NCBIfam" id="TIGR01511">
    <property type="entry name" value="ATPase-IB1_Cu"/>
    <property type="match status" value="1"/>
</dbReference>
<evidence type="ECO:0000256" key="10">
    <source>
        <dbReference type="ARBA" id="ARBA00022842"/>
    </source>
</evidence>
<dbReference type="STRING" id="450851.PHZ_c2808"/>
<evidence type="ECO:0000256" key="1">
    <source>
        <dbReference type="ARBA" id="ARBA00004651"/>
    </source>
</evidence>
<comment type="similarity">
    <text evidence="2 15">Belongs to the cation transport ATPase (P-type) (TC 3.A.3) family. Type IB subfamily.</text>
</comment>
<evidence type="ECO:0000256" key="8">
    <source>
        <dbReference type="ARBA" id="ARBA00022741"/>
    </source>
</evidence>
<dbReference type="InterPro" id="IPR027256">
    <property type="entry name" value="P-typ_ATPase_IB"/>
</dbReference>
<dbReference type="GO" id="GO:0005524">
    <property type="term" value="F:ATP binding"/>
    <property type="evidence" value="ECO:0007669"/>
    <property type="project" value="UniProtKB-UniRule"/>
</dbReference>
<dbReference type="HOGENOM" id="CLU_001771_6_2_5"/>
<evidence type="ECO:0000256" key="9">
    <source>
        <dbReference type="ARBA" id="ARBA00022840"/>
    </source>
</evidence>
<keyword evidence="14 15" id="KW-0472">Membrane</keyword>
<keyword evidence="10" id="KW-0460">Magnesium</keyword>
<feature type="transmembrane region" description="Helical" evidence="15">
    <location>
        <begin position="678"/>
        <end position="694"/>
    </location>
</feature>
<dbReference type="PROSITE" id="PS50846">
    <property type="entry name" value="HMA_2"/>
    <property type="match status" value="1"/>
</dbReference>
<name>B4R899_PHEZH</name>
<dbReference type="PRINTS" id="PR00119">
    <property type="entry name" value="CATATPASE"/>
</dbReference>
<accession>B4R899</accession>
<keyword evidence="8 15" id="KW-0547">Nucleotide-binding</keyword>
<dbReference type="InterPro" id="IPR023214">
    <property type="entry name" value="HAD_sf"/>
</dbReference>
<dbReference type="AlphaFoldDB" id="B4R899"/>
<dbReference type="Pfam" id="PF00122">
    <property type="entry name" value="E1-E2_ATPase"/>
    <property type="match status" value="1"/>
</dbReference>
<evidence type="ECO:0000256" key="7">
    <source>
        <dbReference type="ARBA" id="ARBA00022723"/>
    </source>
</evidence>
<dbReference type="InterPro" id="IPR023299">
    <property type="entry name" value="ATPase_P-typ_cyto_dom_N"/>
</dbReference>
<organism evidence="17 18">
    <name type="scientific">Phenylobacterium zucineum (strain HLK1)</name>
    <dbReference type="NCBI Taxonomy" id="450851"/>
    <lineage>
        <taxon>Bacteria</taxon>
        <taxon>Pseudomonadati</taxon>
        <taxon>Pseudomonadota</taxon>
        <taxon>Alphaproteobacteria</taxon>
        <taxon>Caulobacterales</taxon>
        <taxon>Caulobacteraceae</taxon>
        <taxon>Phenylobacterium</taxon>
    </lineage>
</organism>
<keyword evidence="11" id="KW-1278">Translocase</keyword>
<sequence>MALTYEAAGGPDFSAFLKRREDGRATLDLLVRGARCAGCMSKIEREVQAVPGVASARMNLTSGKLAVAFKGASGDPAAVIGALEKLGYPATPYDPAQAQAAHDREGRRLILAMAVAAFGAMNTMMFSVPIWAGLFGQELGPATRTVMMWFSGAVGAPCAIYAGMPFFQSAWRSLKAGRANMDVPISIGVILTLVISFSETVLQGRDAYFDAAVSLLFLLLIGRWLDHQLRAKARSAAGDLLALQAPAAIRLDEAGGEHRVPLSDILPGDRLLVRPGERLPVDAVIEDGLSELDNSLLTGETAPAAVRPGQLCRAGALNLSGVLRLRAEARSEDSALSAIARLVEAGAQAKSKYVQWADKAAAIYVPVVHTVAALTFAGGWALGLGPREALIRAVAVLIVTCPCALGLAVPAVQITASARLFRKGVLVKSGAALERLAGVDHVVFDKTGVLTEGRPKLVDPAPAAVALAAPLARASRHPLARALAAEAGEGAMASDVREHAGLGVEGLIGGRRARLGRASFVGVESHAAGETELWFGFEGETKIRFRFSDALRADAAETIAALKARGLSVEVLSGDVPAAVARAAGAAGIAHWRGGLSPQDKAEAIDALAAQGRKVLMVGDGLNDAAALAKAHAAMAPGSALEASQNAADLVFSGEGLSAVVEAVDLARTARKRAMENFGFAALYNVVAAPAAMLGFVNPFVAALAMSGSSLAVTLNALRTGARR</sequence>
<feature type="transmembrane region" description="Helical" evidence="15">
    <location>
        <begin position="109"/>
        <end position="134"/>
    </location>
</feature>
<dbReference type="CDD" id="cd00371">
    <property type="entry name" value="HMA"/>
    <property type="match status" value="1"/>
</dbReference>
<keyword evidence="6 15" id="KW-0812">Transmembrane</keyword>
<dbReference type="NCBIfam" id="TIGR01525">
    <property type="entry name" value="ATPase-IB_hvy"/>
    <property type="match status" value="1"/>
</dbReference>
<gene>
    <name evidence="17" type="ordered locus">PHZ_c2808</name>
</gene>
<feature type="transmembrane region" description="Helical" evidence="15">
    <location>
        <begin position="361"/>
        <end position="383"/>
    </location>
</feature>
<feature type="domain" description="HMA" evidence="16">
    <location>
        <begin position="25"/>
        <end position="91"/>
    </location>
</feature>